<reference evidence="1 2" key="1">
    <citation type="submission" date="2017-09" db="EMBL/GenBank/DDBJ databases">
        <title>Complete genome sequence of Verrucomicrobial strain HZ-65, isolated from freshwater.</title>
        <authorList>
            <person name="Choi A."/>
        </authorList>
    </citation>
    <scope>NUCLEOTIDE SEQUENCE [LARGE SCALE GENOMIC DNA]</scope>
    <source>
        <strain evidence="1 2">HZ-65</strain>
    </source>
</reference>
<evidence type="ECO:0000313" key="1">
    <source>
        <dbReference type="EMBL" id="ATC62509.1"/>
    </source>
</evidence>
<dbReference type="Proteomes" id="UP000217265">
    <property type="component" value="Chromosome"/>
</dbReference>
<keyword evidence="2" id="KW-1185">Reference proteome</keyword>
<accession>A0A290Q1J7</accession>
<organism evidence="1 2">
    <name type="scientific">Nibricoccus aquaticus</name>
    <dbReference type="NCBI Taxonomy" id="2576891"/>
    <lineage>
        <taxon>Bacteria</taxon>
        <taxon>Pseudomonadati</taxon>
        <taxon>Verrucomicrobiota</taxon>
        <taxon>Opitutia</taxon>
        <taxon>Opitutales</taxon>
        <taxon>Opitutaceae</taxon>
        <taxon>Nibricoccus</taxon>
    </lineage>
</organism>
<name>A0A290Q1J7_9BACT</name>
<dbReference type="RefSeq" id="WP_096054144.1">
    <property type="nucleotide sequence ID" value="NZ_CP023344.1"/>
</dbReference>
<sequence length="597" mass="64517">MSATTYLLATHDPELLRAWWVLVPAGARVVTLSELVQGEAILPPGLPMIVVVEEAVVGELPRACVQAPMVFVGDQQGEVFERLAQTTGAARVCLSREDSHTRLGEFLPLMEEIATRGATASLLWDKKPQAVAGSFSTRAEDRSREAVDSWWDWMGDAVEAAGSREDLLGEFRRMAKRALRTAHVVFFLREDAGYRADRGDHFCANTDALSQYLAHHPVVIDGVNWPDSLNPVVELSIRQRMAAWSVRLIVPLHDNGRLAGWMGLGLRDDGQTYEAADRARAMGIARLLRQMLTAAPRAGAPVTSDRWQLAGKYLPGALILGAGEMPSEAVPSAVRALIAEVRQLRVTRRIVPGAGQHYRASAGMIAETQGVWVNWEDATAELQEHHRRARAERLALLHDLALTLNHELGNSLVSLAALRHNPGAETNSPVLLAAIKRDIASLEAVNRHLASLPTFSEVEAESIDLRALVHSVGRKCGVTVETGSQEILLDVAPKLIEFGLESILESIAENRPGLGKRDLVMSLRTSGAGENLAAVLSIRGAGLALEGILPAPQPGATPTHGRIGVFIAKEIVHLHGGSIDAGTGTNGPEISLSIRQW</sequence>
<gene>
    <name evidence="1" type="ORF">CMV30_00140</name>
</gene>
<dbReference type="KEGG" id="vbh:CMV30_00140"/>
<proteinExistence type="predicted"/>
<dbReference type="OrthoDB" id="176332at2"/>
<evidence type="ECO:0000313" key="2">
    <source>
        <dbReference type="Proteomes" id="UP000217265"/>
    </source>
</evidence>
<dbReference type="AlphaFoldDB" id="A0A290Q1J7"/>
<dbReference type="EMBL" id="CP023344">
    <property type="protein sequence ID" value="ATC62509.1"/>
    <property type="molecule type" value="Genomic_DNA"/>
</dbReference>
<protein>
    <submittedName>
        <fullName evidence="1">Uncharacterized protein</fullName>
    </submittedName>
</protein>